<evidence type="ECO:0000256" key="3">
    <source>
        <dbReference type="ARBA" id="ARBA00023157"/>
    </source>
</evidence>
<keyword evidence="2" id="KW-0865">Zymogen</keyword>
<organism evidence="5 6">
    <name type="scientific">Chelonia mydas</name>
    <name type="common">Green sea-turtle</name>
    <name type="synonym">Chelonia agassizi</name>
    <dbReference type="NCBI Taxonomy" id="8469"/>
    <lineage>
        <taxon>Eukaryota</taxon>
        <taxon>Metazoa</taxon>
        <taxon>Chordata</taxon>
        <taxon>Craniata</taxon>
        <taxon>Vertebrata</taxon>
        <taxon>Euteleostomi</taxon>
        <taxon>Archelosauria</taxon>
        <taxon>Testudinata</taxon>
        <taxon>Testudines</taxon>
        <taxon>Cryptodira</taxon>
        <taxon>Durocryptodira</taxon>
        <taxon>Americhelydia</taxon>
        <taxon>Chelonioidea</taxon>
        <taxon>Cheloniidae</taxon>
        <taxon>Chelonia</taxon>
    </lineage>
</organism>
<dbReference type="Proteomes" id="UP000031443">
    <property type="component" value="Unassembled WGS sequence"/>
</dbReference>
<keyword evidence="6" id="KW-1185">Reference proteome</keyword>
<dbReference type="InterPro" id="IPR043504">
    <property type="entry name" value="Peptidase_S1_PA_chymotrypsin"/>
</dbReference>
<dbReference type="GO" id="GO:0004252">
    <property type="term" value="F:serine-type endopeptidase activity"/>
    <property type="evidence" value="ECO:0007669"/>
    <property type="project" value="InterPro"/>
</dbReference>
<evidence type="ECO:0000259" key="4">
    <source>
        <dbReference type="PROSITE" id="PS50240"/>
    </source>
</evidence>
<reference evidence="6" key="1">
    <citation type="journal article" date="2013" name="Nat. Genet.">
        <title>The draft genomes of soft-shell turtle and green sea turtle yield insights into the development and evolution of the turtle-specific body plan.</title>
        <authorList>
            <person name="Wang Z."/>
            <person name="Pascual-Anaya J."/>
            <person name="Zadissa A."/>
            <person name="Li W."/>
            <person name="Niimura Y."/>
            <person name="Huang Z."/>
            <person name="Li C."/>
            <person name="White S."/>
            <person name="Xiong Z."/>
            <person name="Fang D."/>
            <person name="Wang B."/>
            <person name="Ming Y."/>
            <person name="Chen Y."/>
            <person name="Zheng Y."/>
            <person name="Kuraku S."/>
            <person name="Pignatelli M."/>
            <person name="Herrero J."/>
            <person name="Beal K."/>
            <person name="Nozawa M."/>
            <person name="Li Q."/>
            <person name="Wang J."/>
            <person name="Zhang H."/>
            <person name="Yu L."/>
            <person name="Shigenobu S."/>
            <person name="Wang J."/>
            <person name="Liu J."/>
            <person name="Flicek P."/>
            <person name="Searle S."/>
            <person name="Wang J."/>
            <person name="Kuratani S."/>
            <person name="Yin Y."/>
            <person name="Aken B."/>
            <person name="Zhang G."/>
            <person name="Irie N."/>
        </authorList>
    </citation>
    <scope>NUCLEOTIDE SEQUENCE [LARGE SCALE GENOMIC DNA]</scope>
</reference>
<dbReference type="Gene3D" id="2.40.10.10">
    <property type="entry name" value="Trypsin-like serine proteases"/>
    <property type="match status" value="3"/>
</dbReference>
<dbReference type="SUPFAM" id="SSF50494">
    <property type="entry name" value="Trypsin-like serine proteases"/>
    <property type="match status" value="1"/>
</dbReference>
<evidence type="ECO:0000313" key="6">
    <source>
        <dbReference type="Proteomes" id="UP000031443"/>
    </source>
</evidence>
<keyword evidence="1" id="KW-0732">Signal</keyword>
<dbReference type="eggNOG" id="KOG3627">
    <property type="taxonomic scope" value="Eukaryota"/>
</dbReference>
<name>M7BDW6_CHEMY</name>
<evidence type="ECO:0000256" key="2">
    <source>
        <dbReference type="ARBA" id="ARBA00023145"/>
    </source>
</evidence>
<evidence type="ECO:0000313" key="5">
    <source>
        <dbReference type="EMBL" id="EMP26407.1"/>
    </source>
</evidence>
<keyword evidence="5" id="KW-0645">Protease</keyword>
<dbReference type="Pfam" id="PF00089">
    <property type="entry name" value="Trypsin"/>
    <property type="match status" value="1"/>
</dbReference>
<dbReference type="STRING" id="8469.M7BDW6"/>
<proteinExistence type="predicted"/>
<keyword evidence="5" id="KW-0378">Hydrolase</keyword>
<dbReference type="SMART" id="SM00020">
    <property type="entry name" value="Tryp_SPc"/>
    <property type="match status" value="1"/>
</dbReference>
<dbReference type="PROSITE" id="PS50240">
    <property type="entry name" value="TRYPSIN_DOM"/>
    <property type="match status" value="1"/>
</dbReference>
<dbReference type="InterPro" id="IPR009003">
    <property type="entry name" value="Peptidase_S1_PA"/>
</dbReference>
<dbReference type="AlphaFoldDB" id="M7BDW6"/>
<evidence type="ECO:0000256" key="1">
    <source>
        <dbReference type="ARBA" id="ARBA00022729"/>
    </source>
</evidence>
<dbReference type="FunFam" id="2.40.10.10:FF:000005">
    <property type="entry name" value="Serine protease 37"/>
    <property type="match status" value="1"/>
</dbReference>
<dbReference type="GO" id="GO:0005737">
    <property type="term" value="C:cytoplasm"/>
    <property type="evidence" value="ECO:0007669"/>
    <property type="project" value="TreeGrafter"/>
</dbReference>
<protein>
    <submittedName>
        <fullName evidence="5">Mast cell protease 1A</fullName>
    </submittedName>
</protein>
<accession>M7BDW6</accession>
<dbReference type="InterPro" id="IPR001254">
    <property type="entry name" value="Trypsin_dom"/>
</dbReference>
<dbReference type="PANTHER" id="PTHR24271:SF81">
    <property type="entry name" value="GRANZYME B"/>
    <property type="match status" value="1"/>
</dbReference>
<feature type="domain" description="Peptidase S1" evidence="4">
    <location>
        <begin position="14"/>
        <end position="130"/>
    </location>
</feature>
<dbReference type="PANTHER" id="PTHR24271">
    <property type="entry name" value="KALLIKREIN-RELATED"/>
    <property type="match status" value="1"/>
</dbReference>
<dbReference type="EMBL" id="KB580108">
    <property type="protein sequence ID" value="EMP26407.1"/>
    <property type="molecule type" value="Genomic_DNA"/>
</dbReference>
<dbReference type="CDD" id="cd00190">
    <property type="entry name" value="Tryp_SPc"/>
    <property type="match status" value="1"/>
</dbReference>
<dbReference type="GO" id="GO:0006508">
    <property type="term" value="P:proteolysis"/>
    <property type="evidence" value="ECO:0007669"/>
    <property type="project" value="UniProtKB-KW"/>
</dbReference>
<keyword evidence="3" id="KW-1015">Disulfide bond</keyword>
<sequence length="151" mass="16690">MAFLLPPGAWAGEIIGGQEAQPHSRPYMANLEIRRGDKSYRCGGAENFMLTAAQCNGDEITVTLGAHNIRQRERSQQTIPVRRQILHPRYNRDTISNDIKLLQGDSGGPLVCCGVAEGIVSKCIRNSIAPPAVYTRISHFMPWITDTMRGI</sequence>
<gene>
    <name evidence="5" type="ORF">UY3_16505</name>
</gene>